<dbReference type="Proteomes" id="UP000215902">
    <property type="component" value="Unassembled WGS sequence"/>
</dbReference>
<proteinExistence type="predicted"/>
<comment type="caution">
    <text evidence="1">The sequence shown here is derived from an EMBL/GenBank/DDBJ whole genome shotgun (WGS) entry which is preliminary data.</text>
</comment>
<reference evidence="1 2" key="1">
    <citation type="submission" date="2017-06" db="EMBL/GenBank/DDBJ databases">
        <title>A platform for efficient transgenesis in Macrostomum lignano, a flatworm model organism for stem cell research.</title>
        <authorList>
            <person name="Berezikov E."/>
        </authorList>
    </citation>
    <scope>NUCLEOTIDE SEQUENCE [LARGE SCALE GENOMIC DNA]</scope>
    <source>
        <strain evidence="1">DV1</strain>
        <tissue evidence="1">Whole organism</tissue>
    </source>
</reference>
<dbReference type="OrthoDB" id="524187at2759"/>
<evidence type="ECO:0000313" key="1">
    <source>
        <dbReference type="EMBL" id="PAA56293.1"/>
    </source>
</evidence>
<accession>A0A267E3Z7</accession>
<dbReference type="EMBL" id="NIVC01002641">
    <property type="protein sequence ID" value="PAA56293.1"/>
    <property type="molecule type" value="Genomic_DNA"/>
</dbReference>
<evidence type="ECO:0000313" key="2">
    <source>
        <dbReference type="Proteomes" id="UP000215902"/>
    </source>
</evidence>
<organism evidence="1 2">
    <name type="scientific">Macrostomum lignano</name>
    <dbReference type="NCBI Taxonomy" id="282301"/>
    <lineage>
        <taxon>Eukaryota</taxon>
        <taxon>Metazoa</taxon>
        <taxon>Spiralia</taxon>
        <taxon>Lophotrochozoa</taxon>
        <taxon>Platyhelminthes</taxon>
        <taxon>Rhabditophora</taxon>
        <taxon>Macrostomorpha</taxon>
        <taxon>Macrostomida</taxon>
        <taxon>Macrostomidae</taxon>
        <taxon>Macrostomum</taxon>
    </lineage>
</organism>
<gene>
    <name evidence="1" type="ORF">BOX15_Mlig019744g1</name>
</gene>
<keyword evidence="2" id="KW-1185">Reference proteome</keyword>
<sequence>QDLLAALTPSFHLPAEQLDNSQLDAMESHFHGLIKEASMGLSDKGHLSMLPVRVLLESHLTSGLNDCWNFPIPGMYGGSIIFTWCWAAMAGCRICSARAGVASPEAPVGGQGHRRRVELLESGFV</sequence>
<name>A0A267E3Z7_9PLAT</name>
<feature type="non-terminal residue" evidence="1">
    <location>
        <position position="1"/>
    </location>
</feature>
<dbReference type="AlphaFoldDB" id="A0A267E3Z7"/>
<protein>
    <submittedName>
        <fullName evidence="1">Uncharacterized protein</fullName>
    </submittedName>
</protein>